<protein>
    <submittedName>
        <fullName evidence="2">Uncharacterized protein</fullName>
    </submittedName>
</protein>
<reference evidence="2" key="1">
    <citation type="submission" date="2011-04" db="EMBL/GenBank/DDBJ databases">
        <title>Evolution of plant cell wall degrading machinery underlies the functional diversity of forest fungi.</title>
        <authorList>
            <consortium name="US DOE Joint Genome Institute (JGI-PGF)"/>
            <person name="Eastwood D.C."/>
            <person name="Floudas D."/>
            <person name="Binder M."/>
            <person name="Majcherczyk A."/>
            <person name="Schneider P."/>
            <person name="Aerts A."/>
            <person name="Asiegbu F.O."/>
            <person name="Baker S.E."/>
            <person name="Barry K."/>
            <person name="Bendiksby M."/>
            <person name="Blumentritt M."/>
            <person name="Coutinho P.M."/>
            <person name="Cullen D."/>
            <person name="Cullen D."/>
            <person name="Gathman A."/>
            <person name="Goodell B."/>
            <person name="Henrissat B."/>
            <person name="Ihrmark K."/>
            <person name="Kauserud H."/>
            <person name="Kohler A."/>
            <person name="LaButti K."/>
            <person name="Lapidus A."/>
            <person name="Lavin J.L."/>
            <person name="Lee Y.-H."/>
            <person name="Lindquist E."/>
            <person name="Lilly W."/>
            <person name="Lucas S."/>
            <person name="Morin E."/>
            <person name="Murat C."/>
            <person name="Oguiza J.A."/>
            <person name="Park J."/>
            <person name="Pisabarro A.G."/>
            <person name="Riley R."/>
            <person name="Rosling A."/>
            <person name="Salamov A."/>
            <person name="Schmidt O."/>
            <person name="Schmutz J."/>
            <person name="Skrede I."/>
            <person name="Stenlid J."/>
            <person name="Wiebenga A."/>
            <person name="Xie X."/>
            <person name="Kues U."/>
            <person name="Hibbett D.S."/>
            <person name="Hoffmeister D."/>
            <person name="Hogberg N."/>
            <person name="Martin F."/>
            <person name="Grigoriev I.V."/>
            <person name="Watkinson S.C."/>
        </authorList>
    </citation>
    <scope>NUCLEOTIDE SEQUENCE</scope>
    <source>
        <strain evidence="2">S7.9</strain>
    </source>
</reference>
<organism>
    <name type="scientific">Serpula lacrymans var. lacrymans (strain S7.9)</name>
    <name type="common">Dry rot fungus</name>
    <dbReference type="NCBI Taxonomy" id="578457"/>
    <lineage>
        <taxon>Eukaryota</taxon>
        <taxon>Fungi</taxon>
        <taxon>Dikarya</taxon>
        <taxon>Basidiomycota</taxon>
        <taxon>Agaricomycotina</taxon>
        <taxon>Agaricomycetes</taxon>
        <taxon>Agaricomycetidae</taxon>
        <taxon>Boletales</taxon>
        <taxon>Coniophorineae</taxon>
        <taxon>Serpulaceae</taxon>
        <taxon>Serpula</taxon>
    </lineage>
</organism>
<evidence type="ECO:0000313" key="2">
    <source>
        <dbReference type="EMBL" id="EGO18840.1"/>
    </source>
</evidence>
<name>F8PDL9_SERL9</name>
<dbReference type="GeneID" id="18815997"/>
<dbReference type="EMBL" id="GL945446">
    <property type="protein sequence ID" value="EGO18840.1"/>
    <property type="molecule type" value="Genomic_DNA"/>
</dbReference>
<evidence type="ECO:0000256" key="1">
    <source>
        <dbReference type="SAM" id="MobiDB-lite"/>
    </source>
</evidence>
<proteinExistence type="predicted"/>
<sequence>MFSPSTLSEHQVSGEFDCTDIASSDRFFDSVVFNNFTLHNRNIQHWASCYNTTIDVNANPPIPLHQLGYELLAPMSSFLPRPYSPPLSDSQDFLDAEEDPDPPPAIQPKEHKHERAEKGAQVKNIKDLQSQLDVHYKEGTKVSDDAYICIPMDAIPNTSLVMGHKAPSGVPPSMLDKVGCKCTNHSQMIPYIPKDVNNNQELFQSLKVVFEKLFNWIHCIMQTHLPEECQMLEQVASILPGNHCSPAAPILSIVININVQTKAH</sequence>
<gene>
    <name evidence="2" type="ORF">SERLADRAFT_443809</name>
</gene>
<dbReference type="RefSeq" id="XP_007324493.1">
    <property type="nucleotide sequence ID" value="XM_007324431.1"/>
</dbReference>
<dbReference type="Proteomes" id="UP000008064">
    <property type="component" value="Unassembled WGS sequence"/>
</dbReference>
<feature type="compositionally biased region" description="Acidic residues" evidence="1">
    <location>
        <begin position="92"/>
        <end position="101"/>
    </location>
</feature>
<feature type="region of interest" description="Disordered" evidence="1">
    <location>
        <begin position="88"/>
        <end position="122"/>
    </location>
</feature>
<dbReference type="OrthoDB" id="2690740at2759"/>
<dbReference type="HOGENOM" id="CLU_1054350_0_0_1"/>
<dbReference type="AlphaFoldDB" id="F8PDL9"/>
<dbReference type="KEGG" id="sla:SERLADRAFT_443809"/>
<feature type="compositionally biased region" description="Basic and acidic residues" evidence="1">
    <location>
        <begin position="108"/>
        <end position="122"/>
    </location>
</feature>
<accession>F8PDL9</accession>